<organism evidence="2">
    <name type="scientific">marine metagenome</name>
    <dbReference type="NCBI Taxonomy" id="408172"/>
    <lineage>
        <taxon>unclassified sequences</taxon>
        <taxon>metagenomes</taxon>
        <taxon>ecological metagenomes</taxon>
    </lineage>
</organism>
<dbReference type="PANTHER" id="PTHR43814:SF1">
    <property type="entry name" value="ARGININOSUCCINATE LYASE"/>
    <property type="match status" value="1"/>
</dbReference>
<dbReference type="InterPro" id="IPR009049">
    <property type="entry name" value="Argininosuccinate_lyase"/>
</dbReference>
<name>A0A382XIZ2_9ZZZZ</name>
<dbReference type="GO" id="GO:0005829">
    <property type="term" value="C:cytosol"/>
    <property type="evidence" value="ECO:0007669"/>
    <property type="project" value="TreeGrafter"/>
</dbReference>
<dbReference type="SUPFAM" id="SSF48557">
    <property type="entry name" value="L-aspartase-like"/>
    <property type="match status" value="1"/>
</dbReference>
<evidence type="ECO:0000259" key="1">
    <source>
        <dbReference type="Pfam" id="PF14698"/>
    </source>
</evidence>
<dbReference type="Gene3D" id="1.10.40.30">
    <property type="entry name" value="Fumarase/aspartase (C-terminal domain)"/>
    <property type="match status" value="1"/>
</dbReference>
<accession>A0A382XIZ2</accession>
<evidence type="ECO:0000313" key="2">
    <source>
        <dbReference type="EMBL" id="SVD70391.1"/>
    </source>
</evidence>
<feature type="domain" description="Argininosuccinate lyase C-terminal" evidence="1">
    <location>
        <begin position="23"/>
        <end position="92"/>
    </location>
</feature>
<dbReference type="InterPro" id="IPR029419">
    <property type="entry name" value="Arg_succ_lyase_C"/>
</dbReference>
<dbReference type="Gene3D" id="1.20.200.10">
    <property type="entry name" value="Fumarase/aspartase (Central domain)"/>
    <property type="match status" value="1"/>
</dbReference>
<dbReference type="InterPro" id="IPR008948">
    <property type="entry name" value="L-Aspartase-like"/>
</dbReference>
<sequence length="117" mass="13747">MNEILNNFTANKKRMLELAKVGYTTATDLADYIVREFNFPFRKAYQITSKIVNYAESKNKTLDQLNIKELRNIEPKLNEDVLKVFNLRNSIKSKKSYGGTSFENIKKMINKYKKELK</sequence>
<dbReference type="Pfam" id="PF14698">
    <property type="entry name" value="ASL_C2"/>
    <property type="match status" value="1"/>
</dbReference>
<gene>
    <name evidence="2" type="ORF">METZ01_LOCUS423245</name>
</gene>
<reference evidence="2" key="1">
    <citation type="submission" date="2018-05" db="EMBL/GenBank/DDBJ databases">
        <authorList>
            <person name="Lanie J.A."/>
            <person name="Ng W.-L."/>
            <person name="Kazmierczak K.M."/>
            <person name="Andrzejewski T.M."/>
            <person name="Davidsen T.M."/>
            <person name="Wayne K.J."/>
            <person name="Tettelin H."/>
            <person name="Glass J.I."/>
            <person name="Rusch D."/>
            <person name="Podicherti R."/>
            <person name="Tsui H.-C.T."/>
            <person name="Winkler M.E."/>
        </authorList>
    </citation>
    <scope>NUCLEOTIDE SEQUENCE</scope>
</reference>
<protein>
    <recommendedName>
        <fullName evidence="1">Argininosuccinate lyase C-terminal domain-containing protein</fullName>
    </recommendedName>
</protein>
<dbReference type="PANTHER" id="PTHR43814">
    <property type="entry name" value="ARGININOSUCCINATE LYASE"/>
    <property type="match status" value="1"/>
</dbReference>
<dbReference type="FunFam" id="1.10.40.30:FF:000001">
    <property type="entry name" value="Argininosuccinate lyase"/>
    <property type="match status" value="1"/>
</dbReference>
<dbReference type="GO" id="GO:0004056">
    <property type="term" value="F:argininosuccinate lyase activity"/>
    <property type="evidence" value="ECO:0007669"/>
    <property type="project" value="InterPro"/>
</dbReference>
<proteinExistence type="predicted"/>
<dbReference type="AlphaFoldDB" id="A0A382XIZ2"/>
<dbReference type="EMBL" id="UINC01167727">
    <property type="protein sequence ID" value="SVD70391.1"/>
    <property type="molecule type" value="Genomic_DNA"/>
</dbReference>
<dbReference type="GO" id="GO:0042450">
    <property type="term" value="P:L-arginine biosynthetic process via ornithine"/>
    <property type="evidence" value="ECO:0007669"/>
    <property type="project" value="InterPro"/>
</dbReference>